<dbReference type="SUPFAM" id="SSF58100">
    <property type="entry name" value="Bacterial hemolysins"/>
    <property type="match status" value="1"/>
</dbReference>
<proteinExistence type="predicted"/>
<evidence type="ECO:0000313" key="3">
    <source>
        <dbReference type="EMBL" id="KAK7472034.1"/>
    </source>
</evidence>
<dbReference type="Gene3D" id="1.20.1170.10">
    <property type="match status" value="1"/>
</dbReference>
<dbReference type="EMBL" id="JBANRG010000001">
    <property type="protein sequence ID" value="KAK7472034.1"/>
    <property type="molecule type" value="Genomic_DNA"/>
</dbReference>
<accession>A0ABR1K3N2</accession>
<protein>
    <submittedName>
        <fullName evidence="3">Uncharacterized protein</fullName>
    </submittedName>
</protein>
<comment type="caution">
    <text evidence="3">The sequence shown here is derived from an EMBL/GenBank/DDBJ whole genome shotgun (WGS) entry which is preliminary data.</text>
</comment>
<keyword evidence="1" id="KW-0175">Coiled coil</keyword>
<reference evidence="3 4" key="1">
    <citation type="submission" date="2024-01" db="EMBL/GenBank/DDBJ databases">
        <title>A draft genome for the cacao thread blight pathogen Marasmiellus scandens.</title>
        <authorList>
            <person name="Baruah I.K."/>
            <person name="Leung J."/>
            <person name="Bukari Y."/>
            <person name="Amoako-Attah I."/>
            <person name="Meinhardt L.W."/>
            <person name="Bailey B.A."/>
            <person name="Cohen S.P."/>
        </authorList>
    </citation>
    <scope>NUCLEOTIDE SEQUENCE [LARGE SCALE GENOMIC DNA]</scope>
    <source>
        <strain evidence="3 4">GH-19</strain>
    </source>
</reference>
<keyword evidence="4" id="KW-1185">Reference proteome</keyword>
<feature type="transmembrane region" description="Helical" evidence="2">
    <location>
        <begin position="256"/>
        <end position="277"/>
    </location>
</feature>
<dbReference type="Proteomes" id="UP001498398">
    <property type="component" value="Unassembled WGS sequence"/>
</dbReference>
<gene>
    <name evidence="3" type="ORF">VKT23_000145</name>
</gene>
<feature type="coiled-coil region" evidence="1">
    <location>
        <begin position="282"/>
        <end position="312"/>
    </location>
</feature>
<name>A0ABR1K3N2_9AGAR</name>
<sequence>MSEINIDPINDTQRSVFEAFNTNSLDKFKISADLTPLQGDVVDSLNKVLQNPELHKKFNNQFTKELNKSETREFLDREINALTGTILRTKQNFEKVSNTLVKFDDFRTSKGDSAEPLRPKWQIYQKTFNDLMSKSREAAKEGVYYAKRYRQVILDIATDPKLKEDARVELDGFIEDIEKLQTGSDDLSHQFDHLRSEISSFKAVMDTKDKIERIESELTKWGTTATIGWLSLGVGATLGVGIAAAVGLGLAAMTPVGWAIAAVAALFAVGGIAGGVVGKIKQKELNKQLVELRQKLMELNSKKDELDQLQVLFDVAYGEINDICNSIGVIARIWSIFSLDASLLKKALADCKTARTDAGLIRQVKMTQKQYEALEANLETYGTKMAEVEK</sequence>
<feature type="transmembrane region" description="Helical" evidence="2">
    <location>
        <begin position="227"/>
        <end position="250"/>
    </location>
</feature>
<evidence type="ECO:0000256" key="1">
    <source>
        <dbReference type="SAM" id="Coils"/>
    </source>
</evidence>
<evidence type="ECO:0000313" key="4">
    <source>
        <dbReference type="Proteomes" id="UP001498398"/>
    </source>
</evidence>
<evidence type="ECO:0000256" key="2">
    <source>
        <dbReference type="SAM" id="Phobius"/>
    </source>
</evidence>
<keyword evidence="2" id="KW-0812">Transmembrane</keyword>
<keyword evidence="2" id="KW-1133">Transmembrane helix</keyword>
<organism evidence="3 4">
    <name type="scientific">Marasmiellus scandens</name>
    <dbReference type="NCBI Taxonomy" id="2682957"/>
    <lineage>
        <taxon>Eukaryota</taxon>
        <taxon>Fungi</taxon>
        <taxon>Dikarya</taxon>
        <taxon>Basidiomycota</taxon>
        <taxon>Agaricomycotina</taxon>
        <taxon>Agaricomycetes</taxon>
        <taxon>Agaricomycetidae</taxon>
        <taxon>Agaricales</taxon>
        <taxon>Marasmiineae</taxon>
        <taxon>Omphalotaceae</taxon>
        <taxon>Marasmiellus</taxon>
    </lineage>
</organism>
<keyword evidence="2" id="KW-0472">Membrane</keyword>